<dbReference type="GO" id="GO:0005524">
    <property type="term" value="F:ATP binding"/>
    <property type="evidence" value="ECO:0007669"/>
    <property type="project" value="UniProtKB-UniRule"/>
</dbReference>
<evidence type="ECO:0000256" key="2">
    <source>
        <dbReference type="ARBA" id="ARBA00022490"/>
    </source>
</evidence>
<evidence type="ECO:0000313" key="13">
    <source>
        <dbReference type="EMBL" id="AHI53637.1"/>
    </source>
</evidence>
<dbReference type="PANTHER" id="PTHR11956">
    <property type="entry name" value="ARGINYL-TRNA SYNTHETASE"/>
    <property type="match status" value="1"/>
</dbReference>
<evidence type="ECO:0000256" key="1">
    <source>
        <dbReference type="ARBA" id="ARBA00005594"/>
    </source>
</evidence>
<keyword evidence="6 9" id="KW-0648">Protein biosynthesis</keyword>
<dbReference type="PRINTS" id="PR01038">
    <property type="entry name" value="TRNASYNTHARG"/>
</dbReference>
<evidence type="ECO:0000256" key="3">
    <source>
        <dbReference type="ARBA" id="ARBA00022598"/>
    </source>
</evidence>
<dbReference type="InterPro" id="IPR008909">
    <property type="entry name" value="DALR_anticod-bd"/>
</dbReference>
<keyword evidence="5 9" id="KW-0067">ATP-binding</keyword>
<sequence>MSKNLNNVTNEIKKILKEIKLDFDPIIEIPRNDSNGHFATNVAMVAAKSLGKNPREIATIIADKLIATKKFEAIEVAGPGFINIKLKHKEIALILEEALAKKDQYGAGEPKNFTYNLEIVSANPTGYLHVGHARNGTIGDAVARILKFNGYKVQTEYYTNDAGNQINILAITVFVHYLRELGISAELPEDSYSGEAYEIVAKEFVAQYGDQFKNIEYKDKEICDEKVMKIFKEKSTEFFMKIIKKQLVDFGVEIEHFSSEKAMYDEKRIEKLLENYKNMDATYEKDGAVWLKTTAFQDDKDRVLVKSTGDYTYITPDLATHEERLRRSKADKLINFWGGDHHGYIVRMRAGLSLLGAPENCLDIDMIQMVRLVKDGKEYKMSKRKGTAIWLIDLLELVGKNSLRYMLASKTPSSHMDFDLDIVTKKNSSNPVYYAQYATARSNKVIQQAKEQNILEVTKDFDLLTEEKEVQLLLTLDRFAKNVDYAAKERLPHIICDYIQTLTKQFHSYYSEFKIIDIEHPKLSSQRVALTKGVYQTLSNALKLIAVDIIDEM</sequence>
<dbReference type="Pfam" id="PF05746">
    <property type="entry name" value="DALR_1"/>
    <property type="match status" value="1"/>
</dbReference>
<organism evidence="13 14">
    <name type="scientific">Spiroplasma sabaudiense Ar-1343</name>
    <dbReference type="NCBI Taxonomy" id="1276257"/>
    <lineage>
        <taxon>Bacteria</taxon>
        <taxon>Bacillati</taxon>
        <taxon>Mycoplasmatota</taxon>
        <taxon>Mollicutes</taxon>
        <taxon>Entomoplasmatales</taxon>
        <taxon>Spiroplasmataceae</taxon>
        <taxon>Spiroplasma</taxon>
    </lineage>
</organism>
<evidence type="ECO:0000259" key="11">
    <source>
        <dbReference type="SMART" id="SM00836"/>
    </source>
</evidence>
<dbReference type="InterPro" id="IPR014729">
    <property type="entry name" value="Rossmann-like_a/b/a_fold"/>
</dbReference>
<dbReference type="RefSeq" id="WP_025250773.1">
    <property type="nucleotide sequence ID" value="NZ_CP006934.1"/>
</dbReference>
<dbReference type="SMART" id="SM01016">
    <property type="entry name" value="Arg_tRNA_synt_N"/>
    <property type="match status" value="1"/>
</dbReference>
<keyword evidence="2 9" id="KW-0963">Cytoplasm</keyword>
<dbReference type="eggNOG" id="COG0018">
    <property type="taxonomic scope" value="Bacteria"/>
</dbReference>
<name>W6A9D5_9MOLU</name>
<dbReference type="InterPro" id="IPR001278">
    <property type="entry name" value="Arg-tRNA-ligase"/>
</dbReference>
<dbReference type="SUPFAM" id="SSF47323">
    <property type="entry name" value="Anticodon-binding domain of a subclass of class I aminoacyl-tRNA synthetases"/>
    <property type="match status" value="1"/>
</dbReference>
<dbReference type="GO" id="GO:0004814">
    <property type="term" value="F:arginine-tRNA ligase activity"/>
    <property type="evidence" value="ECO:0007669"/>
    <property type="project" value="UniProtKB-UniRule"/>
</dbReference>
<dbReference type="SUPFAM" id="SSF52374">
    <property type="entry name" value="Nucleotidylyl transferase"/>
    <property type="match status" value="1"/>
</dbReference>
<dbReference type="EMBL" id="CP006934">
    <property type="protein sequence ID" value="AHI53637.1"/>
    <property type="molecule type" value="Genomic_DNA"/>
</dbReference>
<evidence type="ECO:0000256" key="9">
    <source>
        <dbReference type="HAMAP-Rule" id="MF_00123"/>
    </source>
</evidence>
<dbReference type="EC" id="6.1.1.19" evidence="9"/>
<dbReference type="KEGG" id="ssab:SSABA_v1c02250"/>
<dbReference type="InterPro" id="IPR009080">
    <property type="entry name" value="tRNAsynth_Ia_anticodon-bd"/>
</dbReference>
<dbReference type="NCBIfam" id="TIGR00456">
    <property type="entry name" value="argS"/>
    <property type="match status" value="1"/>
</dbReference>
<dbReference type="CDD" id="cd00671">
    <property type="entry name" value="ArgRS_core"/>
    <property type="match status" value="1"/>
</dbReference>
<proteinExistence type="inferred from homology"/>
<comment type="subcellular location">
    <subcellularLocation>
        <location evidence="9">Cytoplasm</location>
    </subcellularLocation>
</comment>
<keyword evidence="7 9" id="KW-0030">Aminoacyl-tRNA synthetase</keyword>
<dbReference type="GO" id="GO:0005737">
    <property type="term" value="C:cytoplasm"/>
    <property type="evidence" value="ECO:0007669"/>
    <property type="project" value="UniProtKB-SubCell"/>
</dbReference>
<comment type="catalytic activity">
    <reaction evidence="8 9">
        <text>tRNA(Arg) + L-arginine + ATP = L-arginyl-tRNA(Arg) + AMP + diphosphate</text>
        <dbReference type="Rhea" id="RHEA:20301"/>
        <dbReference type="Rhea" id="RHEA-COMP:9658"/>
        <dbReference type="Rhea" id="RHEA-COMP:9673"/>
        <dbReference type="ChEBI" id="CHEBI:30616"/>
        <dbReference type="ChEBI" id="CHEBI:32682"/>
        <dbReference type="ChEBI" id="CHEBI:33019"/>
        <dbReference type="ChEBI" id="CHEBI:78442"/>
        <dbReference type="ChEBI" id="CHEBI:78513"/>
        <dbReference type="ChEBI" id="CHEBI:456215"/>
        <dbReference type="EC" id="6.1.1.19"/>
    </reaction>
</comment>
<evidence type="ECO:0000256" key="5">
    <source>
        <dbReference type="ARBA" id="ARBA00022840"/>
    </source>
</evidence>
<dbReference type="InterPro" id="IPR036695">
    <property type="entry name" value="Arg-tRNA-synth_N_sf"/>
</dbReference>
<dbReference type="PROSITE" id="PS00178">
    <property type="entry name" value="AA_TRNA_LIGASE_I"/>
    <property type="match status" value="1"/>
</dbReference>
<evidence type="ECO:0000256" key="8">
    <source>
        <dbReference type="ARBA" id="ARBA00049339"/>
    </source>
</evidence>
<evidence type="ECO:0000256" key="4">
    <source>
        <dbReference type="ARBA" id="ARBA00022741"/>
    </source>
</evidence>
<dbReference type="InterPro" id="IPR005148">
    <property type="entry name" value="Arg-tRNA-synth_N"/>
</dbReference>
<accession>W6A9D5</accession>
<dbReference type="PANTHER" id="PTHR11956:SF5">
    <property type="entry name" value="ARGININE--TRNA LIGASE, CYTOPLASMIC"/>
    <property type="match status" value="1"/>
</dbReference>
<evidence type="ECO:0000256" key="6">
    <source>
        <dbReference type="ARBA" id="ARBA00022917"/>
    </source>
</evidence>
<dbReference type="OrthoDB" id="9805987at2"/>
<dbReference type="Gene3D" id="3.40.50.620">
    <property type="entry name" value="HUPs"/>
    <property type="match status" value="1"/>
</dbReference>
<dbReference type="Gene3D" id="1.10.730.10">
    <property type="entry name" value="Isoleucyl-tRNA Synthetase, Domain 1"/>
    <property type="match status" value="1"/>
</dbReference>
<dbReference type="Pfam" id="PF00750">
    <property type="entry name" value="tRNA-synt_1d"/>
    <property type="match status" value="1"/>
</dbReference>
<dbReference type="InterPro" id="IPR001412">
    <property type="entry name" value="aa-tRNA-synth_I_CS"/>
</dbReference>
<dbReference type="AlphaFoldDB" id="W6A9D5"/>
<dbReference type="InterPro" id="IPR035684">
    <property type="entry name" value="ArgRS_core"/>
</dbReference>
<dbReference type="GO" id="GO:0006420">
    <property type="term" value="P:arginyl-tRNA aminoacylation"/>
    <property type="evidence" value="ECO:0007669"/>
    <property type="project" value="UniProtKB-UniRule"/>
</dbReference>
<dbReference type="HAMAP" id="MF_00123">
    <property type="entry name" value="Arg_tRNA_synth"/>
    <property type="match status" value="1"/>
</dbReference>
<dbReference type="SMART" id="SM00836">
    <property type="entry name" value="DALR_1"/>
    <property type="match status" value="1"/>
</dbReference>
<dbReference type="Proteomes" id="UP000019265">
    <property type="component" value="Chromosome"/>
</dbReference>
<feature type="short sequence motif" description="'HIGH' region" evidence="9">
    <location>
        <begin position="122"/>
        <end position="132"/>
    </location>
</feature>
<protein>
    <recommendedName>
        <fullName evidence="9">Arginine--tRNA ligase</fullName>
        <ecNumber evidence="9">6.1.1.19</ecNumber>
    </recommendedName>
    <alternativeName>
        <fullName evidence="9">Arginyl-tRNA synthetase</fullName>
        <shortName evidence="9">ArgRS</shortName>
    </alternativeName>
</protein>
<comment type="subunit">
    <text evidence="9">Monomer.</text>
</comment>
<evidence type="ECO:0000313" key="14">
    <source>
        <dbReference type="Proteomes" id="UP000019265"/>
    </source>
</evidence>
<keyword evidence="4 9" id="KW-0547">Nucleotide-binding</keyword>
<dbReference type="Gene3D" id="3.30.1360.70">
    <property type="entry name" value="Arginyl tRNA synthetase N-terminal domain"/>
    <property type="match status" value="1"/>
</dbReference>
<feature type="domain" description="Arginyl tRNA synthetase N-terminal" evidence="12">
    <location>
        <begin position="6"/>
        <end position="86"/>
    </location>
</feature>
<keyword evidence="3 9" id="KW-0436">Ligase</keyword>
<dbReference type="Pfam" id="PF03485">
    <property type="entry name" value="Arg_tRNA_synt_N"/>
    <property type="match status" value="1"/>
</dbReference>
<dbReference type="PATRIC" id="fig|1276257.3.peg.231"/>
<evidence type="ECO:0000256" key="7">
    <source>
        <dbReference type="ARBA" id="ARBA00023146"/>
    </source>
</evidence>
<evidence type="ECO:0000259" key="12">
    <source>
        <dbReference type="SMART" id="SM01016"/>
    </source>
</evidence>
<dbReference type="STRING" id="1276257.SSABA_v1c02250"/>
<dbReference type="SUPFAM" id="SSF55190">
    <property type="entry name" value="Arginyl-tRNA synthetase (ArgRS), N-terminal 'additional' domain"/>
    <property type="match status" value="1"/>
</dbReference>
<keyword evidence="14" id="KW-1185">Reference proteome</keyword>
<gene>
    <name evidence="9 13" type="primary">argS</name>
    <name evidence="13" type="ORF">SSABA_v1c02250</name>
</gene>
<feature type="domain" description="DALR anticodon binding" evidence="11">
    <location>
        <begin position="435"/>
        <end position="553"/>
    </location>
</feature>
<comment type="similarity">
    <text evidence="1 9 10">Belongs to the class-I aminoacyl-tRNA synthetase family.</text>
</comment>
<evidence type="ECO:0000256" key="10">
    <source>
        <dbReference type="RuleBase" id="RU363038"/>
    </source>
</evidence>
<reference evidence="13 14" key="1">
    <citation type="journal article" date="2014" name="Genome Biol. Evol.">
        <title>Molecular evolution of the substrate utilization strategies and putative virulence factors in mosquito-associated Spiroplasma species.</title>
        <authorList>
            <person name="Chang T.H."/>
            <person name="Lo W.S."/>
            <person name="Ku C."/>
            <person name="Chen L.L."/>
            <person name="Kuo C.H."/>
        </authorList>
    </citation>
    <scope>NUCLEOTIDE SEQUENCE [LARGE SCALE GENOMIC DNA]</scope>
    <source>
        <strain evidence="13">Ar-1343</strain>
    </source>
</reference>
<dbReference type="HOGENOM" id="CLU_006406_0_1_14"/>